<accession>A0A3M0CFM6</accession>
<organism evidence="7 8">
    <name type="scientific">Eilatimonas milleporae</name>
    <dbReference type="NCBI Taxonomy" id="911205"/>
    <lineage>
        <taxon>Bacteria</taxon>
        <taxon>Pseudomonadati</taxon>
        <taxon>Pseudomonadota</taxon>
        <taxon>Alphaproteobacteria</taxon>
        <taxon>Kordiimonadales</taxon>
        <taxon>Kordiimonadaceae</taxon>
        <taxon>Eilatimonas</taxon>
    </lineage>
</organism>
<dbReference type="AlphaFoldDB" id="A0A3M0CFM6"/>
<comment type="cofactor">
    <cofactor evidence="1">
        <name>FAD</name>
        <dbReference type="ChEBI" id="CHEBI:57692"/>
    </cofactor>
</comment>
<dbReference type="Pfam" id="PF01565">
    <property type="entry name" value="FAD_binding_4"/>
    <property type="match status" value="1"/>
</dbReference>
<keyword evidence="3" id="KW-0285">Flavoprotein</keyword>
<dbReference type="InterPro" id="IPR050416">
    <property type="entry name" value="FAD-linked_Oxidoreductase"/>
</dbReference>
<evidence type="ECO:0000256" key="3">
    <source>
        <dbReference type="ARBA" id="ARBA00022630"/>
    </source>
</evidence>
<dbReference type="InterPro" id="IPR006094">
    <property type="entry name" value="Oxid_FAD_bind_N"/>
</dbReference>
<evidence type="ECO:0000313" key="7">
    <source>
        <dbReference type="EMBL" id="RMB07617.1"/>
    </source>
</evidence>
<dbReference type="PANTHER" id="PTHR42973:SF39">
    <property type="entry name" value="FAD-BINDING PCMH-TYPE DOMAIN-CONTAINING PROTEIN"/>
    <property type="match status" value="1"/>
</dbReference>
<evidence type="ECO:0000259" key="6">
    <source>
        <dbReference type="PROSITE" id="PS51387"/>
    </source>
</evidence>
<evidence type="ECO:0000313" key="8">
    <source>
        <dbReference type="Proteomes" id="UP000271227"/>
    </source>
</evidence>
<dbReference type="Proteomes" id="UP000271227">
    <property type="component" value="Unassembled WGS sequence"/>
</dbReference>
<evidence type="ECO:0000256" key="4">
    <source>
        <dbReference type="ARBA" id="ARBA00022827"/>
    </source>
</evidence>
<dbReference type="GO" id="GO:0071949">
    <property type="term" value="F:FAD binding"/>
    <property type="evidence" value="ECO:0007669"/>
    <property type="project" value="InterPro"/>
</dbReference>
<dbReference type="Gene3D" id="3.40.462.20">
    <property type="match status" value="1"/>
</dbReference>
<dbReference type="SUPFAM" id="SSF56176">
    <property type="entry name" value="FAD-binding/transporter-associated domain-like"/>
    <property type="match status" value="1"/>
</dbReference>
<comment type="similarity">
    <text evidence="2">Belongs to the oxygen-dependent FAD-linked oxidoreductase family.</text>
</comment>
<dbReference type="Pfam" id="PF08031">
    <property type="entry name" value="BBE"/>
    <property type="match status" value="1"/>
</dbReference>
<comment type="caution">
    <text evidence="7">The sequence shown here is derived from an EMBL/GenBank/DDBJ whole genome shotgun (WGS) entry which is preliminary data.</text>
</comment>
<dbReference type="InterPro" id="IPR012951">
    <property type="entry name" value="BBE"/>
</dbReference>
<dbReference type="GO" id="GO:0016491">
    <property type="term" value="F:oxidoreductase activity"/>
    <property type="evidence" value="ECO:0007669"/>
    <property type="project" value="UniProtKB-KW"/>
</dbReference>
<dbReference type="PANTHER" id="PTHR42973">
    <property type="entry name" value="BINDING OXIDOREDUCTASE, PUTATIVE (AFU_ORTHOLOGUE AFUA_1G17690)-RELATED"/>
    <property type="match status" value="1"/>
</dbReference>
<dbReference type="PROSITE" id="PS51387">
    <property type="entry name" value="FAD_PCMH"/>
    <property type="match status" value="1"/>
</dbReference>
<sequence>MRVIRKGDPDYELAREISNARFDLNPDTIYFCDNHRDIADLICKLRASPPRSGIRVRAGGHQHVGMSSGDGVAVIDVSEISRINFRRRSSEVWIGAGTELQTLYGAVDARRLLFPGGGCNDVHLGGLILGGGWGPYTRYLGLGCDQLKAVRIVKADGTFAEDVSDRNDPDLMWAIRGGGGGNFGIVTDFFYDLKPWPEGLQKPSIFSLRWTKRSLIADVLQEWAANFPVSDDTRLTSFCRLTLVAKELDTPRDTDDVPISIGGTYIGTPEEAEALLAKLLPTTYARRYRPKTADSDAFVTIFYADFSHIHPDYQPGPPHKEAERVARELGYDDLLGAPPVEVQSTCSGMPFPHKVSGFVPKTRIEKSQSGSGQPVHRPDPHMIETLRQIFTKQARAASKVRCYLSLHSLGGEVFTNETYRERSAFPYRDRPFLFQPQAWWADPNDPEATKEGLGFIARLRKHLVPYTEGGFINFPDLDLAGPAPASRDELLLPYYGETNLARLRKIKARVDPDNLFDFPMGILPAD</sequence>
<evidence type="ECO:0000256" key="5">
    <source>
        <dbReference type="ARBA" id="ARBA00023002"/>
    </source>
</evidence>
<keyword evidence="5" id="KW-0560">Oxidoreductase</keyword>
<dbReference type="EMBL" id="REFR01000011">
    <property type="protein sequence ID" value="RMB07617.1"/>
    <property type="molecule type" value="Genomic_DNA"/>
</dbReference>
<reference evidence="7 8" key="1">
    <citation type="submission" date="2018-10" db="EMBL/GenBank/DDBJ databases">
        <title>Genomic Encyclopedia of Archaeal and Bacterial Type Strains, Phase II (KMG-II): from individual species to whole genera.</title>
        <authorList>
            <person name="Goeker M."/>
        </authorList>
    </citation>
    <scope>NUCLEOTIDE SEQUENCE [LARGE SCALE GENOMIC DNA]</scope>
    <source>
        <strain evidence="7 8">DSM 25217</strain>
    </source>
</reference>
<dbReference type="InterPro" id="IPR016169">
    <property type="entry name" value="FAD-bd_PCMH_sub2"/>
</dbReference>
<dbReference type="InParanoid" id="A0A3M0CFM6"/>
<proteinExistence type="inferred from homology"/>
<gene>
    <name evidence="7" type="ORF">BXY39_1703</name>
</gene>
<dbReference type="Gene3D" id="3.30.465.10">
    <property type="match status" value="1"/>
</dbReference>
<dbReference type="InterPro" id="IPR006093">
    <property type="entry name" value="Oxy_OxRdtase_FAD_BS"/>
</dbReference>
<dbReference type="RefSeq" id="WP_121938420.1">
    <property type="nucleotide sequence ID" value="NZ_REFR01000011.1"/>
</dbReference>
<dbReference type="OrthoDB" id="9775082at2"/>
<dbReference type="PROSITE" id="PS00862">
    <property type="entry name" value="OX2_COVAL_FAD"/>
    <property type="match status" value="1"/>
</dbReference>
<evidence type="ECO:0000256" key="1">
    <source>
        <dbReference type="ARBA" id="ARBA00001974"/>
    </source>
</evidence>
<evidence type="ECO:0000256" key="2">
    <source>
        <dbReference type="ARBA" id="ARBA00005466"/>
    </source>
</evidence>
<name>A0A3M0CFM6_9PROT</name>
<feature type="domain" description="FAD-binding PCMH-type" evidence="6">
    <location>
        <begin position="22"/>
        <end position="196"/>
    </location>
</feature>
<dbReference type="InterPro" id="IPR036318">
    <property type="entry name" value="FAD-bd_PCMH-like_sf"/>
</dbReference>
<dbReference type="InterPro" id="IPR016166">
    <property type="entry name" value="FAD-bd_PCMH"/>
</dbReference>
<keyword evidence="8" id="KW-1185">Reference proteome</keyword>
<protein>
    <submittedName>
        <fullName evidence="7">Berberine-like enzyme</fullName>
    </submittedName>
</protein>
<keyword evidence="4" id="KW-0274">FAD</keyword>